<keyword evidence="1" id="KW-0812">Transmembrane</keyword>
<organism evidence="2">
    <name type="scientific">viral metagenome</name>
    <dbReference type="NCBI Taxonomy" id="1070528"/>
    <lineage>
        <taxon>unclassified sequences</taxon>
        <taxon>metagenomes</taxon>
        <taxon>organismal metagenomes</taxon>
    </lineage>
</organism>
<feature type="transmembrane region" description="Helical" evidence="1">
    <location>
        <begin position="105"/>
        <end position="123"/>
    </location>
</feature>
<evidence type="ECO:0000256" key="1">
    <source>
        <dbReference type="SAM" id="Phobius"/>
    </source>
</evidence>
<keyword evidence="1" id="KW-1133">Transmembrane helix</keyword>
<evidence type="ECO:0000313" key="2">
    <source>
        <dbReference type="EMBL" id="QHU33399.1"/>
    </source>
</evidence>
<dbReference type="AlphaFoldDB" id="A0A6C0LRM2"/>
<feature type="transmembrane region" description="Helical" evidence="1">
    <location>
        <begin position="40"/>
        <end position="61"/>
    </location>
</feature>
<keyword evidence="1" id="KW-0472">Membrane</keyword>
<feature type="transmembrane region" description="Helical" evidence="1">
    <location>
        <begin position="82"/>
        <end position="99"/>
    </location>
</feature>
<reference evidence="2" key="1">
    <citation type="journal article" date="2020" name="Nature">
        <title>Giant virus diversity and host interactions through global metagenomics.</title>
        <authorList>
            <person name="Schulz F."/>
            <person name="Roux S."/>
            <person name="Paez-Espino D."/>
            <person name="Jungbluth S."/>
            <person name="Walsh D.A."/>
            <person name="Denef V.J."/>
            <person name="McMahon K.D."/>
            <person name="Konstantinidis K.T."/>
            <person name="Eloe-Fadrosh E.A."/>
            <person name="Kyrpides N.C."/>
            <person name="Woyke T."/>
        </authorList>
    </citation>
    <scope>NUCLEOTIDE SEQUENCE</scope>
    <source>
        <strain evidence="2">GVMAG-S-1016704-121</strain>
    </source>
</reference>
<accession>A0A6C0LRM2</accession>
<dbReference type="EMBL" id="MN740557">
    <property type="protein sequence ID" value="QHU33399.1"/>
    <property type="molecule type" value="Genomic_DNA"/>
</dbReference>
<name>A0A6C0LRM2_9ZZZZ</name>
<protein>
    <submittedName>
        <fullName evidence="2">Uncharacterized protein</fullName>
    </submittedName>
</protein>
<feature type="transmembrane region" description="Helical" evidence="1">
    <location>
        <begin position="12"/>
        <end position="34"/>
    </location>
</feature>
<sequence length="136" mass="15066">MKLSEVSDSTRKLLFWLICIPSRIGIALITALAFPNAVPAVKYVFGIVYLLPVLVWAIYILGIKHRTAGAFKQTAFWANARPIHATLWLIASILTFIGTTDSFRWAGGVFGADIMVGIALWLVNYDVAFRKPDLPT</sequence>
<proteinExistence type="predicted"/>